<dbReference type="EMBL" id="ML975376">
    <property type="protein sequence ID" value="KAF1831016.1"/>
    <property type="molecule type" value="Genomic_DNA"/>
</dbReference>
<sequence>MDTPHQNHFYAFRSSCERCRHMKLKCLSNDNSTNSPCERCVKARIPCTYNRRSSFRKRTPTGQDNGPKTTQAEQGLIQNDGSPFPTSGQALEITDEPGNTFCYTDNLNVLPDHLLWATLNFPSSPSNDLWPNEPPPVPERRASVSAQYTLSLANLAVELGECLQMLRVHMGTQAFIDDYPIGHIRHLSQSFVTLAHSKPISTDADTSTILLLLSCHISLRKIYINAFSNINEHLPVLPAAEQPVHHDPRSMRLRGMDMHSEDCMRNYTAFNITLDLLQNCDAALGLCSVCRPTGQASLSSYLTLPLANSQNLPSVEISEATSEGATLSNACIGCALPPNVRKEVMSVFTTIVDQEHALNEVIVLLGGELRRRMGLV</sequence>
<dbReference type="PROSITE" id="PS00463">
    <property type="entry name" value="ZN2_CY6_FUNGAL_1"/>
    <property type="match status" value="1"/>
</dbReference>
<organism evidence="4 5">
    <name type="scientific">Decorospora gaudefroyi</name>
    <dbReference type="NCBI Taxonomy" id="184978"/>
    <lineage>
        <taxon>Eukaryota</taxon>
        <taxon>Fungi</taxon>
        <taxon>Dikarya</taxon>
        <taxon>Ascomycota</taxon>
        <taxon>Pezizomycotina</taxon>
        <taxon>Dothideomycetes</taxon>
        <taxon>Pleosporomycetidae</taxon>
        <taxon>Pleosporales</taxon>
        <taxon>Pleosporineae</taxon>
        <taxon>Pleosporaceae</taxon>
        <taxon>Decorospora</taxon>
    </lineage>
</organism>
<dbReference type="AlphaFoldDB" id="A0A6A5K4K0"/>
<feature type="region of interest" description="Disordered" evidence="2">
    <location>
        <begin position="52"/>
        <end position="90"/>
    </location>
</feature>
<evidence type="ECO:0000259" key="3">
    <source>
        <dbReference type="PROSITE" id="PS50048"/>
    </source>
</evidence>
<dbReference type="CDD" id="cd00067">
    <property type="entry name" value="GAL4"/>
    <property type="match status" value="1"/>
</dbReference>
<dbReference type="InterPro" id="IPR036864">
    <property type="entry name" value="Zn2-C6_fun-type_DNA-bd_sf"/>
</dbReference>
<feature type="compositionally biased region" description="Polar residues" evidence="2">
    <location>
        <begin position="60"/>
        <end position="89"/>
    </location>
</feature>
<keyword evidence="1" id="KW-0539">Nucleus</keyword>
<evidence type="ECO:0000313" key="4">
    <source>
        <dbReference type="EMBL" id="KAF1831016.1"/>
    </source>
</evidence>
<reference evidence="4" key="1">
    <citation type="submission" date="2020-01" db="EMBL/GenBank/DDBJ databases">
        <authorList>
            <consortium name="DOE Joint Genome Institute"/>
            <person name="Haridas S."/>
            <person name="Albert R."/>
            <person name="Binder M."/>
            <person name="Bloem J."/>
            <person name="Labutti K."/>
            <person name="Salamov A."/>
            <person name="Andreopoulos B."/>
            <person name="Baker S.E."/>
            <person name="Barry K."/>
            <person name="Bills G."/>
            <person name="Bluhm B.H."/>
            <person name="Cannon C."/>
            <person name="Castanera R."/>
            <person name="Culley D.E."/>
            <person name="Daum C."/>
            <person name="Ezra D."/>
            <person name="Gonzalez J.B."/>
            <person name="Henrissat B."/>
            <person name="Kuo A."/>
            <person name="Liang C."/>
            <person name="Lipzen A."/>
            <person name="Lutzoni F."/>
            <person name="Magnuson J."/>
            <person name="Mondo S."/>
            <person name="Nolan M."/>
            <person name="Ohm R."/>
            <person name="Pangilinan J."/>
            <person name="Park H.-J."/>
            <person name="Ramirez L."/>
            <person name="Alfaro M."/>
            <person name="Sun H."/>
            <person name="Tritt A."/>
            <person name="Yoshinaga Y."/>
            <person name="Zwiers L.-H."/>
            <person name="Turgeon B.G."/>
            <person name="Goodwin S.B."/>
            <person name="Spatafora J.W."/>
            <person name="Crous P.W."/>
            <person name="Grigoriev I.V."/>
        </authorList>
    </citation>
    <scope>NUCLEOTIDE SEQUENCE</scope>
    <source>
        <strain evidence="4">P77</strain>
    </source>
</reference>
<dbReference type="GO" id="GO:0000981">
    <property type="term" value="F:DNA-binding transcription factor activity, RNA polymerase II-specific"/>
    <property type="evidence" value="ECO:0007669"/>
    <property type="project" value="InterPro"/>
</dbReference>
<protein>
    <recommendedName>
        <fullName evidence="3">Zn(2)-C6 fungal-type domain-containing protein</fullName>
    </recommendedName>
</protein>
<dbReference type="PROSITE" id="PS50048">
    <property type="entry name" value="ZN2_CY6_FUNGAL_2"/>
    <property type="match status" value="1"/>
</dbReference>
<keyword evidence="5" id="KW-1185">Reference proteome</keyword>
<name>A0A6A5K4K0_9PLEO</name>
<dbReference type="Proteomes" id="UP000800040">
    <property type="component" value="Unassembled WGS sequence"/>
</dbReference>
<dbReference type="Pfam" id="PF00172">
    <property type="entry name" value="Zn_clus"/>
    <property type="match status" value="1"/>
</dbReference>
<dbReference type="Gene3D" id="4.10.240.10">
    <property type="entry name" value="Zn(2)-C6 fungal-type DNA-binding domain"/>
    <property type="match status" value="1"/>
</dbReference>
<proteinExistence type="predicted"/>
<evidence type="ECO:0000313" key="5">
    <source>
        <dbReference type="Proteomes" id="UP000800040"/>
    </source>
</evidence>
<gene>
    <name evidence="4" type="ORF">BDW02DRAFT_607470</name>
</gene>
<dbReference type="OrthoDB" id="3796779at2759"/>
<dbReference type="InterPro" id="IPR001138">
    <property type="entry name" value="Zn2Cys6_DnaBD"/>
</dbReference>
<accession>A0A6A5K4K0</accession>
<feature type="domain" description="Zn(2)-C6 fungal-type" evidence="3">
    <location>
        <begin position="15"/>
        <end position="49"/>
    </location>
</feature>
<dbReference type="SUPFAM" id="SSF57701">
    <property type="entry name" value="Zn2/Cys6 DNA-binding domain"/>
    <property type="match status" value="1"/>
</dbReference>
<dbReference type="GO" id="GO:0008270">
    <property type="term" value="F:zinc ion binding"/>
    <property type="evidence" value="ECO:0007669"/>
    <property type="project" value="InterPro"/>
</dbReference>
<evidence type="ECO:0000256" key="2">
    <source>
        <dbReference type="SAM" id="MobiDB-lite"/>
    </source>
</evidence>
<evidence type="ECO:0000256" key="1">
    <source>
        <dbReference type="ARBA" id="ARBA00023242"/>
    </source>
</evidence>